<organism evidence="14 15">
    <name type="scientific">Ornatilinea apprima</name>
    <dbReference type="NCBI Taxonomy" id="1134406"/>
    <lineage>
        <taxon>Bacteria</taxon>
        <taxon>Bacillati</taxon>
        <taxon>Chloroflexota</taxon>
        <taxon>Anaerolineae</taxon>
        <taxon>Anaerolineales</taxon>
        <taxon>Anaerolineaceae</taxon>
        <taxon>Ornatilinea</taxon>
    </lineage>
</organism>
<evidence type="ECO:0000259" key="13">
    <source>
        <dbReference type="SMART" id="SM00831"/>
    </source>
</evidence>
<dbReference type="InterPro" id="IPR006068">
    <property type="entry name" value="ATPase_P-typ_cation-transptr_C"/>
</dbReference>
<keyword evidence="8" id="KW-0460">Magnesium</keyword>
<dbReference type="PRINTS" id="PR00119">
    <property type="entry name" value="CATATPASE"/>
</dbReference>
<evidence type="ECO:0000256" key="10">
    <source>
        <dbReference type="ARBA" id="ARBA00022989"/>
    </source>
</evidence>
<feature type="transmembrane region" description="Helical" evidence="12">
    <location>
        <begin position="884"/>
        <end position="903"/>
    </location>
</feature>
<keyword evidence="4" id="KW-0597">Phosphoprotein</keyword>
<dbReference type="AlphaFoldDB" id="A0A0P6Y391"/>
<feature type="transmembrane region" description="Helical" evidence="12">
    <location>
        <begin position="91"/>
        <end position="108"/>
    </location>
</feature>
<feature type="transmembrane region" description="Helical" evidence="12">
    <location>
        <begin position="284"/>
        <end position="308"/>
    </location>
</feature>
<dbReference type="InterPro" id="IPR023299">
    <property type="entry name" value="ATPase_P-typ_cyto_dom_N"/>
</dbReference>
<dbReference type="OrthoDB" id="9760364at2"/>
<dbReference type="Gene3D" id="1.20.1110.10">
    <property type="entry name" value="Calcium-transporting ATPase, transmembrane domain"/>
    <property type="match status" value="1"/>
</dbReference>
<dbReference type="RefSeq" id="WP_075063285.1">
    <property type="nucleotide sequence ID" value="NZ_LGCL01000026.1"/>
</dbReference>
<keyword evidence="6" id="KW-0547">Nucleotide-binding</keyword>
<evidence type="ECO:0000256" key="11">
    <source>
        <dbReference type="ARBA" id="ARBA00023136"/>
    </source>
</evidence>
<dbReference type="PATRIC" id="fig|1134406.4.peg.3906"/>
<feature type="transmembrane region" description="Helical" evidence="12">
    <location>
        <begin position="256"/>
        <end position="278"/>
    </location>
</feature>
<dbReference type="InterPro" id="IPR008250">
    <property type="entry name" value="ATPase_P-typ_transduc_dom_A_sf"/>
</dbReference>
<dbReference type="FunFam" id="2.70.150.10:FF:000160">
    <property type="entry name" value="Sarcoplasmic/endoplasmic reticulum calcium ATPase 1"/>
    <property type="match status" value="1"/>
</dbReference>
<dbReference type="STRING" id="1134406.ADN00_12150"/>
<dbReference type="Pfam" id="PF00690">
    <property type="entry name" value="Cation_ATPase_N"/>
    <property type="match status" value="1"/>
</dbReference>
<evidence type="ECO:0000256" key="4">
    <source>
        <dbReference type="ARBA" id="ARBA00022553"/>
    </source>
</evidence>
<evidence type="ECO:0000256" key="3">
    <source>
        <dbReference type="ARBA" id="ARBA00022475"/>
    </source>
</evidence>
<dbReference type="InterPro" id="IPR018303">
    <property type="entry name" value="ATPase_P-typ_P_site"/>
</dbReference>
<dbReference type="InterPro" id="IPR001757">
    <property type="entry name" value="P_typ_ATPase"/>
</dbReference>
<keyword evidence="11 12" id="KW-0472">Membrane</keyword>
<dbReference type="Gene3D" id="2.70.150.10">
    <property type="entry name" value="Calcium-transporting ATPase, cytoplasmic transduction domain A"/>
    <property type="match status" value="1"/>
</dbReference>
<evidence type="ECO:0000313" key="14">
    <source>
        <dbReference type="EMBL" id="KPL76089.1"/>
    </source>
</evidence>
<reference evidence="14 15" key="1">
    <citation type="submission" date="2015-07" db="EMBL/GenBank/DDBJ databases">
        <title>Genome sequence of Ornatilinea apprima DSM 23815.</title>
        <authorList>
            <person name="Hemp J."/>
            <person name="Ward L.M."/>
            <person name="Pace L.A."/>
            <person name="Fischer W.W."/>
        </authorList>
    </citation>
    <scope>NUCLEOTIDE SEQUENCE [LARGE SCALE GENOMIC DNA]</scope>
    <source>
        <strain evidence="14 15">P3M-1</strain>
    </source>
</reference>
<dbReference type="GO" id="GO:0005524">
    <property type="term" value="F:ATP binding"/>
    <property type="evidence" value="ECO:0007669"/>
    <property type="project" value="UniProtKB-KW"/>
</dbReference>
<dbReference type="SMART" id="SM00831">
    <property type="entry name" value="Cation_ATPase_N"/>
    <property type="match status" value="1"/>
</dbReference>
<comment type="caution">
    <text evidence="14">The sequence shown here is derived from an EMBL/GenBank/DDBJ whole genome shotgun (WGS) entry which is preliminary data.</text>
</comment>
<dbReference type="PRINTS" id="PR00120">
    <property type="entry name" value="HATPASE"/>
</dbReference>
<keyword evidence="3" id="KW-1003">Cell membrane</keyword>
<dbReference type="PANTHER" id="PTHR43294">
    <property type="entry name" value="SODIUM/POTASSIUM-TRANSPORTING ATPASE SUBUNIT ALPHA"/>
    <property type="match status" value="1"/>
</dbReference>
<evidence type="ECO:0000256" key="7">
    <source>
        <dbReference type="ARBA" id="ARBA00022840"/>
    </source>
</evidence>
<feature type="transmembrane region" description="Helical" evidence="12">
    <location>
        <begin position="806"/>
        <end position="826"/>
    </location>
</feature>
<dbReference type="InterPro" id="IPR036412">
    <property type="entry name" value="HAD-like_sf"/>
</dbReference>
<evidence type="ECO:0000256" key="6">
    <source>
        <dbReference type="ARBA" id="ARBA00022741"/>
    </source>
</evidence>
<evidence type="ECO:0000256" key="12">
    <source>
        <dbReference type="SAM" id="Phobius"/>
    </source>
</evidence>
<comment type="subcellular location">
    <subcellularLocation>
        <location evidence="1">Cell membrane</location>
        <topology evidence="1">Multi-pass membrane protein</topology>
    </subcellularLocation>
</comment>
<feature type="transmembrane region" description="Helical" evidence="12">
    <location>
        <begin position="846"/>
        <end position="864"/>
    </location>
</feature>
<dbReference type="Pfam" id="PF00689">
    <property type="entry name" value="Cation_ATPase_C"/>
    <property type="match status" value="1"/>
</dbReference>
<comment type="similarity">
    <text evidence="2">Belongs to the cation transport ATPase (P-type) (TC 3.A.3) family. Type IIA subfamily.</text>
</comment>
<dbReference type="FunFam" id="3.40.50.1000:FF:000028">
    <property type="entry name" value="Calcium-transporting P-type ATPase, putative"/>
    <property type="match status" value="1"/>
</dbReference>
<dbReference type="Proteomes" id="UP000050417">
    <property type="component" value="Unassembled WGS sequence"/>
</dbReference>
<dbReference type="InterPro" id="IPR050510">
    <property type="entry name" value="Cation_transp_ATPase_P-type"/>
</dbReference>
<keyword evidence="9" id="KW-1278">Translocase</keyword>
<dbReference type="InterPro" id="IPR023298">
    <property type="entry name" value="ATPase_P-typ_TM_dom_sf"/>
</dbReference>
<dbReference type="SFLD" id="SFLDG00002">
    <property type="entry name" value="C1.7:_P-type_atpase_like"/>
    <property type="match status" value="1"/>
</dbReference>
<dbReference type="Pfam" id="PF00122">
    <property type="entry name" value="E1-E2_ATPase"/>
    <property type="match status" value="1"/>
</dbReference>
<dbReference type="EMBL" id="LGCL01000026">
    <property type="protein sequence ID" value="KPL76089.1"/>
    <property type="molecule type" value="Genomic_DNA"/>
</dbReference>
<name>A0A0P6Y391_9CHLR</name>
<accession>A0A0P6Y391</accession>
<evidence type="ECO:0000256" key="8">
    <source>
        <dbReference type="ARBA" id="ARBA00022842"/>
    </source>
</evidence>
<dbReference type="Gene3D" id="3.40.1110.10">
    <property type="entry name" value="Calcium-transporting ATPase, cytoplasmic domain N"/>
    <property type="match status" value="1"/>
</dbReference>
<dbReference type="SUPFAM" id="SSF81653">
    <property type="entry name" value="Calcium ATPase, transduction domain A"/>
    <property type="match status" value="1"/>
</dbReference>
<dbReference type="PANTHER" id="PTHR43294:SF21">
    <property type="entry name" value="CATION TRANSPORTING ATPASE"/>
    <property type="match status" value="1"/>
</dbReference>
<dbReference type="Pfam" id="PF08282">
    <property type="entry name" value="Hydrolase_3"/>
    <property type="match status" value="1"/>
</dbReference>
<dbReference type="Gene3D" id="3.40.50.1000">
    <property type="entry name" value="HAD superfamily/HAD-like"/>
    <property type="match status" value="1"/>
</dbReference>
<feature type="transmembrane region" description="Helical" evidence="12">
    <location>
        <begin position="915"/>
        <end position="931"/>
    </location>
</feature>
<dbReference type="InterPro" id="IPR004014">
    <property type="entry name" value="ATPase_P-typ_cation-transptr_N"/>
</dbReference>
<dbReference type="InterPro" id="IPR059000">
    <property type="entry name" value="ATPase_P-type_domA"/>
</dbReference>
<evidence type="ECO:0000256" key="9">
    <source>
        <dbReference type="ARBA" id="ARBA00022967"/>
    </source>
</evidence>
<dbReference type="GO" id="GO:0005886">
    <property type="term" value="C:plasma membrane"/>
    <property type="evidence" value="ECO:0007669"/>
    <property type="project" value="UniProtKB-SubCell"/>
</dbReference>
<sequence length="950" mass="104179">MNTLTKSNISEVVSKVPASSPEQVYALLQSCPSGLSEDEVKRRLAEFGRNEIQKEKGTPLYKKFLANFTHLMAILLWVGGVVALIAEMPQLAIAVWMVNIINGAFSFWQEFRAEKATDALKMMLPTYARVLRGAEETRIPVEDLVPGDVVLFGEGDKVSADCRIVQHADLRVDQSTLTGESRPVSKSSELLFRENTTYTETPNLLFAGTNVVSGTAKTVVVSTGMNTEFGKIAHLTQTVGTDLSPLQKEMVNVTKMVTVIAVLMGVLFFAIAALVAGIDLAESFIFALGMIVAFVPEGLLPTVTLALAMGTQRMAKRHALIKKLSAVETLGCTTYICTDKTGTLTQNEMTVRNIWLPTISQNGATPDAALRSLHTTGIGYDPVGEIRNGSAKLDPILKIDLDRVLLGAALCSNAKLVEPRAEDGNETKWSIIGDPTEAALVVAAVKGGLNLQEISRAYPRVRELPFDSRRKRMSTIHMITGRGREKQVFVKGAPKEVLELCQDVRFGGEILPLTDQLRAAIMEANDNFARDGLRVLALAERSLDGEFSDWSYEAVEQSLTFLGLTAMIDPPRPEVSEAVEKCHRAGIRIVMITGDYGLTAESISRKIGIIKQPNARVITGFDLETMSDDELKAALDDEVIFARVAPEHKLRVVRNLQEKGEIVAVTGDGVNDAPALKKADIGVAMGITGSDVAKEAADMILTDDNFASIVNAVEEGRAVYANIKRFTSYIFTSNTPEAVPFILFALSRTRIPLALNVMHILSVDLGTDIVPALALGAEPPEPGVMNNPPRRLSEHVISKGLLLRSYLWLGPVQSLATMAGFYYMYWTNGYWGQWLDLPTSGALYESATAMALGAVVTTQIGNLLAQRTEKDSVFKRPMWNNRLIWFGILSELVVVAAIVYLPFMHRFIGTNSFPLQNWLFLFAWMPSLLLMDELRKWAVRKLDARKEIAA</sequence>
<keyword evidence="15" id="KW-1185">Reference proteome</keyword>
<evidence type="ECO:0000256" key="2">
    <source>
        <dbReference type="ARBA" id="ARBA00005675"/>
    </source>
</evidence>
<dbReference type="NCBIfam" id="TIGR01494">
    <property type="entry name" value="ATPase_P-type"/>
    <property type="match status" value="2"/>
</dbReference>
<dbReference type="SUPFAM" id="SSF81665">
    <property type="entry name" value="Calcium ATPase, transmembrane domain M"/>
    <property type="match status" value="1"/>
</dbReference>
<keyword evidence="7" id="KW-0067">ATP-binding</keyword>
<dbReference type="PROSITE" id="PS00154">
    <property type="entry name" value="ATPASE_E1_E2"/>
    <property type="match status" value="1"/>
</dbReference>
<dbReference type="GO" id="GO:0016887">
    <property type="term" value="F:ATP hydrolysis activity"/>
    <property type="evidence" value="ECO:0007669"/>
    <property type="project" value="InterPro"/>
</dbReference>
<feature type="domain" description="Cation-transporting P-type ATPase N-terminal" evidence="13">
    <location>
        <begin position="15"/>
        <end position="88"/>
    </location>
</feature>
<dbReference type="InterPro" id="IPR044492">
    <property type="entry name" value="P_typ_ATPase_HD_dom"/>
</dbReference>
<feature type="transmembrane region" description="Helical" evidence="12">
    <location>
        <begin position="64"/>
        <end position="85"/>
    </location>
</feature>
<keyword evidence="5 12" id="KW-0812">Transmembrane</keyword>
<gene>
    <name evidence="14" type="ORF">ADN00_12150</name>
</gene>
<keyword evidence="10 12" id="KW-1133">Transmembrane helix</keyword>
<dbReference type="InterPro" id="IPR023214">
    <property type="entry name" value="HAD_sf"/>
</dbReference>
<protein>
    <recommendedName>
        <fullName evidence="13">Cation-transporting P-type ATPase N-terminal domain-containing protein</fullName>
    </recommendedName>
</protein>
<evidence type="ECO:0000256" key="5">
    <source>
        <dbReference type="ARBA" id="ARBA00022692"/>
    </source>
</evidence>
<dbReference type="Pfam" id="PF13246">
    <property type="entry name" value="Cation_ATPase"/>
    <property type="match status" value="1"/>
</dbReference>
<dbReference type="SUPFAM" id="SSF56784">
    <property type="entry name" value="HAD-like"/>
    <property type="match status" value="1"/>
</dbReference>
<dbReference type="SFLD" id="SFLDS00003">
    <property type="entry name" value="Haloacid_Dehalogenase"/>
    <property type="match status" value="1"/>
</dbReference>
<proteinExistence type="inferred from homology"/>
<dbReference type="SFLD" id="SFLDF00027">
    <property type="entry name" value="p-type_atpase"/>
    <property type="match status" value="1"/>
</dbReference>
<evidence type="ECO:0000256" key="1">
    <source>
        <dbReference type="ARBA" id="ARBA00004651"/>
    </source>
</evidence>
<evidence type="ECO:0000313" key="15">
    <source>
        <dbReference type="Proteomes" id="UP000050417"/>
    </source>
</evidence>
<dbReference type="SUPFAM" id="SSF81660">
    <property type="entry name" value="Metal cation-transporting ATPase, ATP-binding domain N"/>
    <property type="match status" value="1"/>
</dbReference>